<proteinExistence type="inferred from homology"/>
<sequence>MDVQKSGDEAVVVVDTNSWVATNKKGFVPPVCNKCMFSDFLKVFFVGGPNSRDDYHIEEGEELFYQIKGDMVLKVIEDGVPKDVRIKEGQVFLLPARVQHSPQRFEGTLGCVVERERKQDEFDCVRYFVKGKPIPTPLWERWFHLNDVVKDLPPVIKEFNESQEKFTNTPGDSSFTTKAAFKPSKVELVEPITLSKFINENIDKINASSVVLFKEQSTSTSTVLLGKGEHNLDSGNTELLLLFERGQGTLKYGSEEFTVPTFNTVRIKPNSKATLTITDGICLTFKFT</sequence>
<comment type="similarity">
    <text evidence="8">Belongs to the 3-HAO family.</text>
</comment>
<dbReference type="Gene3D" id="2.60.120.10">
    <property type="entry name" value="Jelly Rolls"/>
    <property type="match status" value="1"/>
</dbReference>
<comment type="cofactor">
    <cofactor evidence="1 8">
        <name>Fe(2+)</name>
        <dbReference type="ChEBI" id="CHEBI:29033"/>
    </cofactor>
</comment>
<evidence type="ECO:0000313" key="10">
    <source>
        <dbReference type="Proteomes" id="UP000614601"/>
    </source>
</evidence>
<organism evidence="9 10">
    <name type="scientific">Bursaphelenchus okinawaensis</name>
    <dbReference type="NCBI Taxonomy" id="465554"/>
    <lineage>
        <taxon>Eukaryota</taxon>
        <taxon>Metazoa</taxon>
        <taxon>Ecdysozoa</taxon>
        <taxon>Nematoda</taxon>
        <taxon>Chromadorea</taxon>
        <taxon>Rhabditida</taxon>
        <taxon>Tylenchina</taxon>
        <taxon>Tylenchomorpha</taxon>
        <taxon>Aphelenchoidea</taxon>
        <taxon>Aphelenchoididae</taxon>
        <taxon>Bursaphelenchus</taxon>
    </lineage>
</organism>
<dbReference type="GO" id="GO:0006569">
    <property type="term" value="P:L-tryptophan catabolic process"/>
    <property type="evidence" value="ECO:0007669"/>
    <property type="project" value="UniProtKB-UniRule"/>
</dbReference>
<dbReference type="EMBL" id="CAJFCW020000005">
    <property type="protein sequence ID" value="CAG9119183.1"/>
    <property type="molecule type" value="Genomic_DNA"/>
</dbReference>
<dbReference type="InterPro" id="IPR011051">
    <property type="entry name" value="RmlC_Cupin_sf"/>
</dbReference>
<dbReference type="Proteomes" id="UP000783686">
    <property type="component" value="Unassembled WGS sequence"/>
</dbReference>
<feature type="binding site" evidence="8">
    <location>
        <position position="114"/>
    </location>
    <ligand>
        <name>substrate</name>
    </ligand>
</feature>
<dbReference type="Proteomes" id="UP000614601">
    <property type="component" value="Unassembled WGS sequence"/>
</dbReference>
<dbReference type="GO" id="GO:0008198">
    <property type="term" value="F:ferrous iron binding"/>
    <property type="evidence" value="ECO:0007669"/>
    <property type="project" value="UniProtKB-UniRule"/>
</dbReference>
<comment type="subcellular location">
    <subcellularLocation>
        <location evidence="8">Cytoplasm</location>
    </subcellularLocation>
</comment>
<dbReference type="CDD" id="cd06123">
    <property type="entry name" value="cupin_HAO"/>
    <property type="match status" value="1"/>
</dbReference>
<feature type="binding site" evidence="8">
    <location>
        <position position="56"/>
    </location>
    <ligand>
        <name>Fe cation</name>
        <dbReference type="ChEBI" id="CHEBI:24875"/>
        <note>catalytic</note>
    </ligand>
</feature>
<evidence type="ECO:0000256" key="5">
    <source>
        <dbReference type="ARBA" id="ARBA00022964"/>
    </source>
</evidence>
<dbReference type="Pfam" id="PF06052">
    <property type="entry name" value="3-HAO"/>
    <property type="match status" value="1"/>
</dbReference>
<reference evidence="9" key="1">
    <citation type="submission" date="2020-09" db="EMBL/GenBank/DDBJ databases">
        <authorList>
            <person name="Kikuchi T."/>
        </authorList>
    </citation>
    <scope>NUCLEOTIDE SEQUENCE</scope>
    <source>
        <strain evidence="9">SH1</strain>
    </source>
</reference>
<protein>
    <recommendedName>
        <fullName evidence="8">3-hydroxyanthranilate 3,4-dioxygenase</fullName>
        <ecNumber evidence="8">1.13.11.6</ecNumber>
    </recommendedName>
    <alternativeName>
        <fullName evidence="8">3-hydroxyanthranilate oxygenase</fullName>
        <shortName evidence="8">3-HAO</shortName>
    </alternativeName>
    <alternativeName>
        <fullName evidence="8">3-hydroxyanthranilic acid dioxygenase</fullName>
        <shortName evidence="8">HAD</shortName>
    </alternativeName>
</protein>
<feature type="binding site" evidence="8">
    <location>
        <position position="52"/>
    </location>
    <ligand>
        <name>O2</name>
        <dbReference type="ChEBI" id="CHEBI:15379"/>
    </ligand>
</feature>
<dbReference type="GO" id="GO:0000334">
    <property type="term" value="F:3-hydroxyanthranilate 3,4-dioxygenase activity"/>
    <property type="evidence" value="ECO:0007669"/>
    <property type="project" value="UniProtKB-UniRule"/>
</dbReference>
<evidence type="ECO:0000256" key="7">
    <source>
        <dbReference type="ARBA" id="ARBA00023004"/>
    </source>
</evidence>
<feature type="region of interest" description="Domain B" evidence="8">
    <location>
        <begin position="178"/>
        <end position="288"/>
    </location>
</feature>
<feature type="binding site" evidence="8">
    <location>
        <position position="100"/>
    </location>
    <ligand>
        <name>Fe cation</name>
        <dbReference type="ChEBI" id="CHEBI:24875"/>
        <note>catalytic</note>
    </ligand>
</feature>
<accession>A0A811L9V7</accession>
<dbReference type="UniPathway" id="UPA00253">
    <property type="reaction ID" value="UER00330"/>
</dbReference>
<dbReference type="HAMAP" id="MF_00825">
    <property type="entry name" value="3_HAO"/>
    <property type="match status" value="1"/>
</dbReference>
<evidence type="ECO:0000256" key="4">
    <source>
        <dbReference type="ARBA" id="ARBA00022723"/>
    </source>
</evidence>
<feature type="binding site" evidence="8">
    <location>
        <position position="62"/>
    </location>
    <ligand>
        <name>substrate</name>
    </ligand>
</feature>
<evidence type="ECO:0000256" key="1">
    <source>
        <dbReference type="ARBA" id="ARBA00001954"/>
    </source>
</evidence>
<keyword evidence="4 8" id="KW-0479">Metal-binding</keyword>
<keyword evidence="5 8" id="KW-0223">Dioxygenase</keyword>
<dbReference type="SUPFAM" id="SSF51182">
    <property type="entry name" value="RmlC-like cupins"/>
    <property type="match status" value="1"/>
</dbReference>
<keyword evidence="3 8" id="KW-0662">Pyridine nucleotide biosynthesis</keyword>
<name>A0A811L9V7_9BILA</name>
<feature type="region of interest" description="Domain A (catalytic)" evidence="8">
    <location>
        <begin position="1"/>
        <end position="178"/>
    </location>
</feature>
<keyword evidence="7 8" id="KW-0408">Iron</keyword>
<dbReference type="PANTHER" id="PTHR15497:SF1">
    <property type="entry name" value="3-HYDROXYANTHRANILATE 3,4-DIOXYGENASE"/>
    <property type="match status" value="1"/>
</dbReference>
<dbReference type="GO" id="GO:0019805">
    <property type="term" value="P:quinolinate biosynthetic process"/>
    <property type="evidence" value="ECO:0007669"/>
    <property type="project" value="UniProtKB-UniRule"/>
</dbReference>
<gene>
    <name evidence="9" type="ORF">BOKJ2_LOCUS10713</name>
</gene>
<feature type="binding site" evidence="8">
    <location>
        <position position="104"/>
    </location>
    <ligand>
        <name>substrate</name>
    </ligand>
</feature>
<evidence type="ECO:0000256" key="2">
    <source>
        <dbReference type="ARBA" id="ARBA00002752"/>
    </source>
</evidence>
<feature type="binding site" evidence="8">
    <location>
        <position position="62"/>
    </location>
    <ligand>
        <name>Fe cation</name>
        <dbReference type="ChEBI" id="CHEBI:24875"/>
        <note>catalytic</note>
    </ligand>
</feature>
<comment type="caution">
    <text evidence="9">The sequence shown here is derived from an EMBL/GenBank/DDBJ whole genome shotgun (WGS) entry which is preliminary data.</text>
</comment>
<dbReference type="GO" id="GO:0005737">
    <property type="term" value="C:cytoplasm"/>
    <property type="evidence" value="ECO:0007669"/>
    <property type="project" value="UniProtKB-SubCell"/>
</dbReference>
<dbReference type="GO" id="GO:0043420">
    <property type="term" value="P:anthranilate metabolic process"/>
    <property type="evidence" value="ECO:0007669"/>
    <property type="project" value="UniProtKB-UniRule"/>
</dbReference>
<evidence type="ECO:0000256" key="3">
    <source>
        <dbReference type="ARBA" id="ARBA00022642"/>
    </source>
</evidence>
<dbReference type="InterPro" id="IPR010329">
    <property type="entry name" value="3hydroanth_dOase"/>
</dbReference>
<dbReference type="NCBIfam" id="TIGR03037">
    <property type="entry name" value="anthran_nbaC"/>
    <property type="match status" value="1"/>
</dbReference>
<keyword evidence="8" id="KW-0963">Cytoplasm</keyword>
<evidence type="ECO:0000256" key="6">
    <source>
        <dbReference type="ARBA" id="ARBA00023002"/>
    </source>
</evidence>
<comment type="pathway">
    <text evidence="8">Cofactor biosynthesis; NAD(+) biosynthesis; quinolinate from L-kynurenine: step 3/3.</text>
</comment>
<keyword evidence="6 8" id="KW-0560">Oxidoreductase</keyword>
<keyword evidence="10" id="KW-1185">Reference proteome</keyword>
<dbReference type="InterPro" id="IPR014710">
    <property type="entry name" value="RmlC-like_jellyroll"/>
</dbReference>
<evidence type="ECO:0000256" key="8">
    <source>
        <dbReference type="HAMAP-Rule" id="MF_03019"/>
    </source>
</evidence>
<comment type="caution">
    <text evidence="8">Lacks conserved residue(s) required for the propagation of feature annotation.</text>
</comment>
<comment type="catalytic activity">
    <reaction evidence="8">
        <text>3-hydroxyanthranilate + O2 = (2Z,4Z)-2-amino-3-carboxymuconate 6-semialdehyde</text>
        <dbReference type="Rhea" id="RHEA:17953"/>
        <dbReference type="ChEBI" id="CHEBI:15379"/>
        <dbReference type="ChEBI" id="CHEBI:36559"/>
        <dbReference type="ChEBI" id="CHEBI:77612"/>
        <dbReference type="EC" id="1.13.11.6"/>
    </reaction>
</comment>
<dbReference type="EC" id="1.13.11.6" evidence="8"/>
<evidence type="ECO:0000313" key="9">
    <source>
        <dbReference type="EMBL" id="CAD5223943.1"/>
    </source>
</evidence>
<dbReference type="OrthoDB" id="204928at2759"/>
<dbReference type="EMBL" id="CAJFDH010000005">
    <property type="protein sequence ID" value="CAD5223943.1"/>
    <property type="molecule type" value="Genomic_DNA"/>
</dbReference>
<dbReference type="GO" id="GO:0034354">
    <property type="term" value="P:'de novo' NAD+ biosynthetic process from L-tryptophan"/>
    <property type="evidence" value="ECO:0007669"/>
    <property type="project" value="UniProtKB-UniRule"/>
</dbReference>
<comment type="function">
    <text evidence="2 8">Catalyzes the oxidative ring opening of 3-hydroxyanthranilate to 2-amino-3-carboxymuconate semialdehyde, which spontaneously cyclizes to quinolinate.</text>
</comment>
<dbReference type="AlphaFoldDB" id="A0A811L9V7"/>
<dbReference type="PANTHER" id="PTHR15497">
    <property type="entry name" value="3-HYDROXYANTHRANILATE 3,4-DIOXYGENASE"/>
    <property type="match status" value="1"/>
</dbReference>